<feature type="compositionally biased region" description="Basic and acidic residues" evidence="1">
    <location>
        <begin position="332"/>
        <end position="341"/>
    </location>
</feature>
<dbReference type="Pfam" id="PF15928">
    <property type="entry name" value="DUF4746"/>
    <property type="match status" value="1"/>
</dbReference>
<evidence type="ECO:0000256" key="1">
    <source>
        <dbReference type="SAM" id="MobiDB-lite"/>
    </source>
</evidence>
<dbReference type="SUPFAM" id="SSF52833">
    <property type="entry name" value="Thioredoxin-like"/>
    <property type="match status" value="1"/>
</dbReference>
<evidence type="ECO:0000313" key="3">
    <source>
        <dbReference type="RefSeq" id="XP_016984979.1"/>
    </source>
</evidence>
<dbReference type="CDD" id="cd02948">
    <property type="entry name" value="TRX_NDPK"/>
    <property type="match status" value="1"/>
</dbReference>
<proteinExistence type="predicted"/>
<dbReference type="PANTHER" id="PTHR46135:SF3">
    <property type="entry name" value="NME_NM23 FAMILY MEMBER 8"/>
    <property type="match status" value="1"/>
</dbReference>
<feature type="region of interest" description="Disordered" evidence="1">
    <location>
        <begin position="387"/>
        <end position="406"/>
    </location>
</feature>
<dbReference type="RefSeq" id="XP_016984979.1">
    <property type="nucleotide sequence ID" value="XM_017129490.1"/>
</dbReference>
<feature type="region of interest" description="Disordered" evidence="1">
    <location>
        <begin position="556"/>
        <end position="710"/>
    </location>
</feature>
<sequence>MAKKGGQQQLQADLQTDEDLERFMERPGLLVLDVYSEWCGPCLGMVGSLRKIKLEIGGDNLHLAICKSDTITSLKRFNKRSEPIWLFVTGGRAVNIMFGSDVPKMISLLTKELEKVVQKAPRPIAYRMDELQPIEVEQLRVKMEAIERAERAEFEVKHKKQMDYLTQVTDSIMENMPDIGVTVFGPQVNRDMFKKLTEPAEPLKMQCKDRRVIQVTSDQFEVVNFGCKNPLPPDVIEQLDGKELLMCFWKIDESIGTVPNVLMAYAHELTRERVAPPNDEILEEHVIPPIIATMKLKIEIELKEGEVWVEEVSSEEEQRLLQAKAKGKTKSVVHEEVHPAEEEAGDLDAEEEASEEEAPEPAGDAMGGFPSIPGFDMEMDGGDEIAEDEEEVQEVKEEEPPKPLTRTKTVKVPPIWVPNNRRTHAALIYVFFRGQTSGFLPPDPKPEPPHVIMAFDASKRKEIMHVVDRHKDDVPLYGYFSSAEPDEAELIANSTDKYEGSPHSANDKIVLKVNKAQSNMMLSLVSYGPSYVSPNVNVGKDEALKFFPEDYKPQEEVVVEPEKKKKKSKKGSEIRESVDAESITAASATAPAAPAPASAPAPADAPGTVEGEAPAAEEEVPAADVAVAPAEGAPAAEGEAVAATEPGAAEAPVEAPAPPAAPPAAPEAAPEAPKEEAPAPEAPEPEEEAPAPEAPEPEAPAEPAPEPPAE</sequence>
<name>A0A6P4F7E6_DRORH</name>
<dbReference type="OrthoDB" id="10263751at2759"/>
<evidence type="ECO:0000259" key="2">
    <source>
        <dbReference type="Pfam" id="PF15928"/>
    </source>
</evidence>
<feature type="compositionally biased region" description="Low complexity" evidence="1">
    <location>
        <begin position="622"/>
        <end position="654"/>
    </location>
</feature>
<dbReference type="PANTHER" id="PTHR46135">
    <property type="entry name" value="NME/NM23 FAMILY MEMBER 8"/>
    <property type="match status" value="1"/>
</dbReference>
<dbReference type="Gene3D" id="3.40.30.10">
    <property type="entry name" value="Glutaredoxin"/>
    <property type="match status" value="1"/>
</dbReference>
<dbReference type="InterPro" id="IPR036249">
    <property type="entry name" value="Thioredoxin-like_sf"/>
</dbReference>
<gene>
    <name evidence="3" type="primary">LOC108048672</name>
</gene>
<feature type="region of interest" description="Disordered" evidence="1">
    <location>
        <begin position="330"/>
        <end position="381"/>
    </location>
</feature>
<feature type="domain" description="DUF4746" evidence="2">
    <location>
        <begin position="234"/>
        <end position="557"/>
    </location>
</feature>
<feature type="compositionally biased region" description="Pro residues" evidence="1">
    <location>
        <begin position="655"/>
        <end position="665"/>
    </location>
</feature>
<reference evidence="3" key="1">
    <citation type="submission" date="2025-08" db="UniProtKB">
        <authorList>
            <consortium name="RefSeq"/>
        </authorList>
    </citation>
    <scope>IDENTIFICATION</scope>
</reference>
<feature type="compositionally biased region" description="Acidic residues" evidence="1">
    <location>
        <begin position="342"/>
        <end position="359"/>
    </location>
</feature>
<feature type="compositionally biased region" description="Pro residues" evidence="1">
    <location>
        <begin position="692"/>
        <end position="710"/>
    </location>
</feature>
<dbReference type="InterPro" id="IPR051766">
    <property type="entry name" value="TXND_domain-containing"/>
</dbReference>
<dbReference type="InterPro" id="IPR031827">
    <property type="entry name" value="DUF4746"/>
</dbReference>
<protein>
    <submittedName>
        <fullName evidence="3">LOW QUALITY PROTEIN: fibrous sheath CABYR-binding protein-like</fullName>
    </submittedName>
</protein>
<organism evidence="3">
    <name type="scientific">Drosophila rhopaloa</name>
    <name type="common">Fruit fly</name>
    <dbReference type="NCBI Taxonomy" id="1041015"/>
    <lineage>
        <taxon>Eukaryota</taxon>
        <taxon>Metazoa</taxon>
        <taxon>Ecdysozoa</taxon>
        <taxon>Arthropoda</taxon>
        <taxon>Hexapoda</taxon>
        <taxon>Insecta</taxon>
        <taxon>Pterygota</taxon>
        <taxon>Neoptera</taxon>
        <taxon>Endopterygota</taxon>
        <taxon>Diptera</taxon>
        <taxon>Brachycera</taxon>
        <taxon>Muscomorpha</taxon>
        <taxon>Ephydroidea</taxon>
        <taxon>Drosophilidae</taxon>
        <taxon>Drosophila</taxon>
        <taxon>Sophophora</taxon>
    </lineage>
</organism>
<dbReference type="AlphaFoldDB" id="A0A6P4F7E6"/>
<feature type="compositionally biased region" description="Low complexity" evidence="1">
    <location>
        <begin position="600"/>
        <end position="614"/>
    </location>
</feature>
<accession>A0A6P4F7E6</accession>
<dbReference type="PROSITE" id="PS00194">
    <property type="entry name" value="THIOREDOXIN_1"/>
    <property type="match status" value="1"/>
</dbReference>
<dbReference type="InterPro" id="IPR017937">
    <property type="entry name" value="Thioredoxin_CS"/>
</dbReference>